<keyword evidence="2" id="KW-1185">Reference proteome</keyword>
<proteinExistence type="predicted"/>
<dbReference type="EMBL" id="VUJX02000011">
    <property type="protein sequence ID" value="KAL0930438.1"/>
    <property type="molecule type" value="Genomic_DNA"/>
</dbReference>
<sequence>MAPQIIPAGMTTLNGALVDSKFLDEGNNIDILTLQMGNHPKLVRVFVREDRHVSPNRLRLRAMPHPNWQTWSVQRGGQFWHATFVTPAPFLHPTASLADIYLEALDVLHYPVSDATRLQINNLGDNQILDLPFEGDAVFHDDYSWFSTVYKPNAKRTYVYDPDEDNDDLDKSDRGSSGFEGDKKNTNQGDDTKNIPEDEADKDESCRSKDEQGSKGDKHSSEQRDHRNIHSCDDTSTTVAESSDGSHSSDDPFYLDRRYANIMPPSGPKAQHAVATNSSTPAPTTEPQAPKGPHPGHIQVACQYTSEQRLRRMLRDNKSDPAREDSYRLQGVQLIDNVRNVLHVPVKTFDTACVYYHWFRLSFRDAEYNYQDAAMASLFLACKVEDTIKKSKEILCAAYNIKNPDHPTTQDDKMFEQPSKIIIGLERLILETVGFDFRCRYPQSALLKATKRIMGDDAKDLFATAMDMSIDLYKTFAPIKQPTFAMALGLLELSSRLTGTGVEKIEKVNLLDYHTTRQSVVETMLDLLDLYTQHLKSTKLGNRFDLNKFIEVKIIINNEVDNDPKLMRHAHWCNNCDGGEDENLSNGTSVLKNISFFGSNSAKRNGRSQEGTMRFVFDPEQARCERREVESYYKDEYEEYEVEVEVPLEPERQNHHHHNNNNNNHRDNKRHDGGGWGGGRRNHHHDRRKGGGHRGYY</sequence>
<comment type="caution">
    <text evidence="1">The sequence shown here is derived from an EMBL/GenBank/DDBJ whole genome shotgun (WGS) entry which is preliminary data.</text>
</comment>
<evidence type="ECO:0000313" key="2">
    <source>
        <dbReference type="Proteomes" id="UP000805649"/>
    </source>
</evidence>
<organism evidence="1 2">
    <name type="scientific">Colletotrichum truncatum</name>
    <name type="common">Anthracnose fungus</name>
    <name type="synonym">Colletotrichum capsici</name>
    <dbReference type="NCBI Taxonomy" id="5467"/>
    <lineage>
        <taxon>Eukaryota</taxon>
        <taxon>Fungi</taxon>
        <taxon>Dikarya</taxon>
        <taxon>Ascomycota</taxon>
        <taxon>Pezizomycotina</taxon>
        <taxon>Sordariomycetes</taxon>
        <taxon>Hypocreomycetidae</taxon>
        <taxon>Glomerellales</taxon>
        <taxon>Glomerellaceae</taxon>
        <taxon>Colletotrichum</taxon>
        <taxon>Colletotrichum truncatum species complex</taxon>
    </lineage>
</organism>
<reference evidence="1 2" key="1">
    <citation type="journal article" date="2020" name="Phytopathology">
        <title>Genome Sequence Resources of Colletotrichum truncatum, C. plurivorum, C. musicola, and C. sojae: Four Species Pathogenic to Soybean (Glycine max).</title>
        <authorList>
            <person name="Rogerio F."/>
            <person name="Boufleur T.R."/>
            <person name="Ciampi-Guillardi M."/>
            <person name="Sukno S.A."/>
            <person name="Thon M.R."/>
            <person name="Massola Junior N.S."/>
            <person name="Baroncelli R."/>
        </authorList>
    </citation>
    <scope>NUCLEOTIDE SEQUENCE [LARGE SCALE GENOMIC DNA]</scope>
    <source>
        <strain evidence="1 2">CMES1059</strain>
    </source>
</reference>
<accession>A0ACC3YEX3</accession>
<gene>
    <name evidence="1" type="ORF">CTRU02_214513</name>
</gene>
<protein>
    <submittedName>
        <fullName evidence="1">C-type cyclin</fullName>
    </submittedName>
</protein>
<dbReference type="Proteomes" id="UP000805649">
    <property type="component" value="Unassembled WGS sequence"/>
</dbReference>
<evidence type="ECO:0000313" key="1">
    <source>
        <dbReference type="EMBL" id="KAL0930438.1"/>
    </source>
</evidence>
<name>A0ACC3YEX3_COLTU</name>